<sequence>MNQATNQGENNKDRISQQDEQTKADTICCIGHITKDKIITPENTVYMAGGTSFYFSYAMNRLPKKVRFSLVTAMNLKDAEPVEKMRQAGIDVTLFPSHDTVFFENIYGANPNDRRQRLLAKADPFSIDELKDIHAGVYHLGSLLHDDFPIQLVQYLAQRGRVSIDAQGYLREVRGEDVYPTDWKEKKEVLQYTYYLKVNETEMVTISGKKDTREAALELHRWGVEEVCITLGSLGSIIYADGQFYEIPAYPPKRVVDTTGCGDTYSAGYLYCRMQGLSPLEAGKYAAAMCTLKLEHNGPFNGTEEDILKVLGRI</sequence>
<reference evidence="5 6" key="1">
    <citation type="submission" date="2022-06" db="EMBL/GenBank/DDBJ databases">
        <title>A taxonomic note on the genus Prevotella: Description of four novel genera and emended description of the genera Hallella and Xylanibacter.</title>
        <authorList>
            <person name="Hitch T.C.A."/>
        </authorList>
    </citation>
    <scope>NUCLEOTIDE SEQUENCE [LARGE SCALE GENOMIC DNA]</scope>
    <source>
        <strain evidence="5 6">DSM 100619</strain>
    </source>
</reference>
<dbReference type="InterPro" id="IPR011611">
    <property type="entry name" value="PfkB_dom"/>
</dbReference>
<dbReference type="GO" id="GO:0016301">
    <property type="term" value="F:kinase activity"/>
    <property type="evidence" value="ECO:0007669"/>
    <property type="project" value="UniProtKB-KW"/>
</dbReference>
<evidence type="ECO:0000313" key="6">
    <source>
        <dbReference type="Proteomes" id="UP001204015"/>
    </source>
</evidence>
<proteinExistence type="predicted"/>
<evidence type="ECO:0000256" key="3">
    <source>
        <dbReference type="SAM" id="MobiDB-lite"/>
    </source>
</evidence>
<comment type="caution">
    <text evidence="5">The sequence shown here is derived from an EMBL/GenBank/DDBJ whole genome shotgun (WGS) entry which is preliminary data.</text>
</comment>
<keyword evidence="6" id="KW-1185">Reference proteome</keyword>
<evidence type="ECO:0000313" key="5">
    <source>
        <dbReference type="EMBL" id="MCO6025478.1"/>
    </source>
</evidence>
<name>A0ABT1BWM0_9BACT</name>
<evidence type="ECO:0000256" key="2">
    <source>
        <dbReference type="ARBA" id="ARBA00022777"/>
    </source>
</evidence>
<protein>
    <submittedName>
        <fullName evidence="5">PfkB family carbohydrate kinase</fullName>
    </submittedName>
</protein>
<feature type="compositionally biased region" description="Basic and acidic residues" evidence="3">
    <location>
        <begin position="10"/>
        <end position="21"/>
    </location>
</feature>
<dbReference type="EMBL" id="JAMXLY010000019">
    <property type="protein sequence ID" value="MCO6025478.1"/>
    <property type="molecule type" value="Genomic_DNA"/>
</dbReference>
<dbReference type="SUPFAM" id="SSF53613">
    <property type="entry name" value="Ribokinase-like"/>
    <property type="match status" value="1"/>
</dbReference>
<dbReference type="Proteomes" id="UP001204015">
    <property type="component" value="Unassembled WGS sequence"/>
</dbReference>
<organism evidence="5 6">
    <name type="scientific">Segatella cerevisiae</name>
    <dbReference type="NCBI Taxonomy" id="2053716"/>
    <lineage>
        <taxon>Bacteria</taxon>
        <taxon>Pseudomonadati</taxon>
        <taxon>Bacteroidota</taxon>
        <taxon>Bacteroidia</taxon>
        <taxon>Bacteroidales</taxon>
        <taxon>Prevotellaceae</taxon>
        <taxon>Segatella</taxon>
    </lineage>
</organism>
<accession>A0ABT1BWM0</accession>
<keyword evidence="2 5" id="KW-0418">Kinase</keyword>
<dbReference type="PANTHER" id="PTHR10584:SF166">
    <property type="entry name" value="RIBOKINASE"/>
    <property type="match status" value="1"/>
</dbReference>
<dbReference type="Gene3D" id="3.40.1190.20">
    <property type="match status" value="1"/>
</dbReference>
<dbReference type="PANTHER" id="PTHR10584">
    <property type="entry name" value="SUGAR KINASE"/>
    <property type="match status" value="1"/>
</dbReference>
<feature type="region of interest" description="Disordered" evidence="3">
    <location>
        <begin position="1"/>
        <end position="21"/>
    </location>
</feature>
<dbReference type="InterPro" id="IPR029056">
    <property type="entry name" value="Ribokinase-like"/>
</dbReference>
<feature type="domain" description="Carbohydrate kinase PfkB" evidence="4">
    <location>
        <begin position="180"/>
        <end position="301"/>
    </location>
</feature>
<dbReference type="Pfam" id="PF00294">
    <property type="entry name" value="PfkB"/>
    <property type="match status" value="1"/>
</dbReference>
<evidence type="ECO:0000256" key="1">
    <source>
        <dbReference type="ARBA" id="ARBA00022679"/>
    </source>
</evidence>
<evidence type="ECO:0000259" key="4">
    <source>
        <dbReference type="Pfam" id="PF00294"/>
    </source>
</evidence>
<dbReference type="RefSeq" id="WP_252760837.1">
    <property type="nucleotide sequence ID" value="NZ_JAMXLY010000019.1"/>
</dbReference>
<gene>
    <name evidence="5" type="ORF">NG821_06420</name>
</gene>
<keyword evidence="1" id="KW-0808">Transferase</keyword>